<feature type="chain" id="PRO_5040952580" description="EGF-like domain-containing protein" evidence="5">
    <location>
        <begin position="21"/>
        <end position="392"/>
    </location>
</feature>
<feature type="domain" description="EGF-like" evidence="6 7">
    <location>
        <begin position="279"/>
        <end position="290"/>
    </location>
</feature>
<proteinExistence type="predicted"/>
<keyword evidence="2 5" id="KW-0732">Signal</keyword>
<evidence type="ECO:0000313" key="8">
    <source>
        <dbReference type="EMBL" id="GMH50631.1"/>
    </source>
</evidence>
<dbReference type="GO" id="GO:0045197">
    <property type="term" value="P:establishment or maintenance of epithelial cell apical/basal polarity"/>
    <property type="evidence" value="ECO:0007669"/>
    <property type="project" value="TreeGrafter"/>
</dbReference>
<gene>
    <name evidence="8" type="ORF">TrRE_jg2045</name>
</gene>
<organism evidence="8 9">
    <name type="scientific">Triparma retinervis</name>
    <dbReference type="NCBI Taxonomy" id="2557542"/>
    <lineage>
        <taxon>Eukaryota</taxon>
        <taxon>Sar</taxon>
        <taxon>Stramenopiles</taxon>
        <taxon>Ochrophyta</taxon>
        <taxon>Bolidophyceae</taxon>
        <taxon>Parmales</taxon>
        <taxon>Triparmaceae</taxon>
        <taxon>Triparma</taxon>
    </lineage>
</organism>
<feature type="signal peptide" evidence="5">
    <location>
        <begin position="1"/>
        <end position="20"/>
    </location>
</feature>
<dbReference type="PROSITE" id="PS00022">
    <property type="entry name" value="EGF_1"/>
    <property type="match status" value="1"/>
</dbReference>
<dbReference type="EMBL" id="BRXZ01004530">
    <property type="protein sequence ID" value="GMH50631.1"/>
    <property type="molecule type" value="Genomic_DNA"/>
</dbReference>
<dbReference type="PANTHER" id="PTHR24049:SF22">
    <property type="entry name" value="DROSOPHILA CRUMBS HOMOLOG"/>
    <property type="match status" value="1"/>
</dbReference>
<dbReference type="PROSITE" id="PS01186">
    <property type="entry name" value="EGF_2"/>
    <property type="match status" value="1"/>
</dbReference>
<accession>A0A9W6ZDX5</accession>
<keyword evidence="4" id="KW-1015">Disulfide bond</keyword>
<dbReference type="GO" id="GO:0005886">
    <property type="term" value="C:plasma membrane"/>
    <property type="evidence" value="ECO:0007669"/>
    <property type="project" value="TreeGrafter"/>
</dbReference>
<evidence type="ECO:0000256" key="2">
    <source>
        <dbReference type="ARBA" id="ARBA00022729"/>
    </source>
</evidence>
<sequence>MVLANFLTLTLLLLAASSIAVPVTEHQVSGMGELFDTVSQTGETLMSAGEIVTLEVRTYTCAEQVNKCDSASSMLHPAGISGTIQCFDDGAGCILDGSSARRGMDVEGTGSKNLLVKAITFKNGQTGWGGGMNVRNGAIVEVRLCFFKECRATTETGNFGGGAIRVDSSTTSVKVYVTRFEGNTAYSNRGNDVYVQEGTIIIENTCPSPYQEFAPTVGVALSTYAVDGFTVSGTPNSLSGCLGDQCVATETSGDDGSENGNFYCANGGTARGYYPACACTCASGYSGTNCETANACVATSSPTDNGSDGNFYCINGGTAGGNTGSCTCTSCAAGYGGINCETKTACTVGADGNACQNDGAATGFIVDNDCACDCSAVDYEGDNCETETACTV</sequence>
<keyword evidence="9" id="KW-1185">Reference proteome</keyword>
<evidence type="ECO:0000259" key="7">
    <source>
        <dbReference type="PROSITE" id="PS01186"/>
    </source>
</evidence>
<reference evidence="8" key="1">
    <citation type="submission" date="2022-07" db="EMBL/GenBank/DDBJ databases">
        <title>Genome analysis of Parmales, a sister group of diatoms, reveals the evolutionary specialization of diatoms from phago-mixotrophs to photoautotrophs.</title>
        <authorList>
            <person name="Ban H."/>
            <person name="Sato S."/>
            <person name="Yoshikawa S."/>
            <person name="Kazumasa Y."/>
            <person name="Nakamura Y."/>
            <person name="Ichinomiya M."/>
            <person name="Saitoh K."/>
            <person name="Sato N."/>
            <person name="Blanc-Mathieu R."/>
            <person name="Endo H."/>
            <person name="Kuwata A."/>
            <person name="Ogata H."/>
        </authorList>
    </citation>
    <scope>NUCLEOTIDE SEQUENCE</scope>
</reference>
<dbReference type="GO" id="GO:0032991">
    <property type="term" value="C:protein-containing complex"/>
    <property type="evidence" value="ECO:0007669"/>
    <property type="project" value="TreeGrafter"/>
</dbReference>
<evidence type="ECO:0000313" key="9">
    <source>
        <dbReference type="Proteomes" id="UP001165082"/>
    </source>
</evidence>
<comment type="caution">
    <text evidence="8">The sequence shown here is derived from an EMBL/GenBank/DDBJ whole genome shotgun (WGS) entry which is preliminary data.</text>
</comment>
<keyword evidence="3" id="KW-0677">Repeat</keyword>
<dbReference type="Proteomes" id="UP001165082">
    <property type="component" value="Unassembled WGS sequence"/>
</dbReference>
<name>A0A9W6ZDX5_9STRA</name>
<dbReference type="PANTHER" id="PTHR24049">
    <property type="entry name" value="CRUMBS FAMILY MEMBER"/>
    <property type="match status" value="1"/>
</dbReference>
<keyword evidence="1" id="KW-0245">EGF-like domain</keyword>
<protein>
    <recommendedName>
        <fullName evidence="6 7">EGF-like domain-containing protein</fullName>
    </recommendedName>
</protein>
<evidence type="ECO:0000259" key="6">
    <source>
        <dbReference type="PROSITE" id="PS00022"/>
    </source>
</evidence>
<evidence type="ECO:0000256" key="3">
    <source>
        <dbReference type="ARBA" id="ARBA00022737"/>
    </source>
</evidence>
<dbReference type="InterPro" id="IPR000742">
    <property type="entry name" value="EGF"/>
</dbReference>
<dbReference type="AlphaFoldDB" id="A0A9W6ZDX5"/>
<evidence type="ECO:0000256" key="1">
    <source>
        <dbReference type="ARBA" id="ARBA00022536"/>
    </source>
</evidence>
<dbReference type="GO" id="GO:0007157">
    <property type="term" value="P:heterophilic cell-cell adhesion via plasma membrane cell adhesion molecules"/>
    <property type="evidence" value="ECO:0007669"/>
    <property type="project" value="TreeGrafter"/>
</dbReference>
<dbReference type="InterPro" id="IPR051022">
    <property type="entry name" value="Notch_Cell-Fate_Det"/>
</dbReference>
<dbReference type="OrthoDB" id="430340at2759"/>
<evidence type="ECO:0000256" key="5">
    <source>
        <dbReference type="SAM" id="SignalP"/>
    </source>
</evidence>
<evidence type="ECO:0000256" key="4">
    <source>
        <dbReference type="ARBA" id="ARBA00023157"/>
    </source>
</evidence>
<feature type="non-terminal residue" evidence="8">
    <location>
        <position position="392"/>
    </location>
</feature>